<evidence type="ECO:0000256" key="8">
    <source>
        <dbReference type="ARBA" id="ARBA00042850"/>
    </source>
</evidence>
<organism evidence="13 14">
    <name type="scientific">Penicillium malachiteum</name>
    <dbReference type="NCBI Taxonomy" id="1324776"/>
    <lineage>
        <taxon>Eukaryota</taxon>
        <taxon>Fungi</taxon>
        <taxon>Dikarya</taxon>
        <taxon>Ascomycota</taxon>
        <taxon>Pezizomycotina</taxon>
        <taxon>Eurotiomycetes</taxon>
        <taxon>Eurotiomycetidae</taxon>
        <taxon>Eurotiales</taxon>
        <taxon>Aspergillaceae</taxon>
        <taxon>Penicillium</taxon>
    </lineage>
</organism>
<dbReference type="EMBL" id="JAQJAN010000007">
    <property type="protein sequence ID" value="KAJ5727029.1"/>
    <property type="molecule type" value="Genomic_DNA"/>
</dbReference>
<dbReference type="Proteomes" id="UP001215712">
    <property type="component" value="Unassembled WGS sequence"/>
</dbReference>
<name>A0AAD6HLI5_9EURO</name>
<evidence type="ECO:0000256" key="10">
    <source>
        <dbReference type="ARBA" id="ARBA00043193"/>
    </source>
</evidence>
<evidence type="ECO:0000256" key="9">
    <source>
        <dbReference type="ARBA" id="ARBA00043187"/>
    </source>
</evidence>
<feature type="binding site" evidence="12">
    <location>
        <position position="55"/>
    </location>
    <ligand>
        <name>Mg(2+)</name>
        <dbReference type="ChEBI" id="CHEBI:18420"/>
        <label>1</label>
    </ligand>
</feature>
<feature type="binding site" evidence="12">
    <location>
        <position position="276"/>
    </location>
    <ligand>
        <name>Mg(2+)</name>
        <dbReference type="ChEBI" id="CHEBI:18420"/>
        <label>1</label>
    </ligand>
</feature>
<keyword evidence="14" id="KW-1185">Reference proteome</keyword>
<feature type="binding site" evidence="12">
    <location>
        <position position="275"/>
    </location>
    <ligand>
        <name>Mg(2+)</name>
        <dbReference type="ChEBI" id="CHEBI:18420"/>
        <label>1</label>
    </ligand>
</feature>
<evidence type="ECO:0000313" key="13">
    <source>
        <dbReference type="EMBL" id="KAJ5727029.1"/>
    </source>
</evidence>
<evidence type="ECO:0000256" key="7">
    <source>
        <dbReference type="ARBA" id="ARBA00042722"/>
    </source>
</evidence>
<evidence type="ECO:0000256" key="3">
    <source>
        <dbReference type="ARBA" id="ARBA00022801"/>
    </source>
</evidence>
<dbReference type="SUPFAM" id="SSF101478">
    <property type="entry name" value="ADP-ribosylglycohydrolase"/>
    <property type="match status" value="1"/>
</dbReference>
<sequence length="326" mass="36120">MKVRVESRAKGAIWGTCVVDALGGSCQFMQRGTFPHVKTMLYIPKFRKPAGSFSDDGSMTLALAQSIIDKDGYDHATSVQYFLDWLDNGRFSSADTAWDVGRTTRLSLTYWKRNIGDGSQLERAQEIVRRVSSGINNQGNGSLMRIAPIGVAFFRTSLIAHRIAGVHSEVTHPMRSCVEACQLYTDLMVGVMLGEAKDQLCKRVQNFQFNNPNPQLADRIKKYKTRADWRKTEPPALKSSGFVVDTLECVLWGFFKYSTFISGAIAVVNLAGDSDTIGAIYGALAGAYYGVEYIPNIWTSEMQKKEMIEKVANDFAAKVATFNAEA</sequence>
<keyword evidence="3" id="KW-0378">Hydrolase</keyword>
<comment type="caution">
    <text evidence="13">The sequence shown here is derived from an EMBL/GenBank/DDBJ whole genome shotgun (WGS) entry which is preliminary data.</text>
</comment>
<dbReference type="GO" id="GO:0046872">
    <property type="term" value="F:metal ion binding"/>
    <property type="evidence" value="ECO:0007669"/>
    <property type="project" value="UniProtKB-KW"/>
</dbReference>
<gene>
    <name evidence="13" type="ORF">N7493_006056</name>
</gene>
<evidence type="ECO:0000256" key="5">
    <source>
        <dbReference type="ARBA" id="ARBA00042398"/>
    </source>
</evidence>
<dbReference type="Gene3D" id="1.10.4080.10">
    <property type="entry name" value="ADP-ribosylation/Crystallin J1"/>
    <property type="match status" value="1"/>
</dbReference>
<accession>A0AAD6HLI5</accession>
<dbReference type="EC" id="3.2.1.143" evidence="2"/>
<dbReference type="PANTHER" id="PTHR16222">
    <property type="entry name" value="ADP-RIBOSYLGLYCOHYDROLASE"/>
    <property type="match status" value="1"/>
</dbReference>
<comment type="cofactor">
    <cofactor evidence="12">
        <name>Mg(2+)</name>
        <dbReference type="ChEBI" id="CHEBI:18420"/>
    </cofactor>
    <text evidence="12">Binds 2 magnesium ions per subunit.</text>
</comment>
<evidence type="ECO:0000313" key="14">
    <source>
        <dbReference type="Proteomes" id="UP001215712"/>
    </source>
</evidence>
<protein>
    <recommendedName>
        <fullName evidence="4">ADP-ribosylhydrolase ARH3</fullName>
        <ecNumber evidence="2">3.2.1.143</ecNumber>
    </recommendedName>
    <alternativeName>
        <fullName evidence="5">ADP-ribose glycohydrolase ARH3</fullName>
    </alternativeName>
    <alternativeName>
        <fullName evidence="6">ADP-ribosylhydrolase 3</fullName>
    </alternativeName>
    <alternativeName>
        <fullName evidence="9">O-acetyl-ADP-ribose deacetylase ARH3</fullName>
    </alternativeName>
    <alternativeName>
        <fullName evidence="10">Poly(ADP-ribose) glycohydrolase ARH3</fullName>
    </alternativeName>
    <alternativeName>
        <fullName evidence="8">[Protein ADP-ribosylarginine] hydrolase-like protein 2</fullName>
    </alternativeName>
    <alternativeName>
        <fullName evidence="7">[Protein ADP-ribosylserine] hydrolase</fullName>
    </alternativeName>
</protein>
<feature type="non-terminal residue" evidence="13">
    <location>
        <position position="1"/>
    </location>
</feature>
<feature type="binding site" evidence="12">
    <location>
        <position position="54"/>
    </location>
    <ligand>
        <name>Mg(2+)</name>
        <dbReference type="ChEBI" id="CHEBI:18420"/>
        <label>1</label>
    </ligand>
</feature>
<reference evidence="13" key="2">
    <citation type="submission" date="2023-01" db="EMBL/GenBank/DDBJ databases">
        <authorList>
            <person name="Petersen C."/>
        </authorList>
    </citation>
    <scope>NUCLEOTIDE SEQUENCE</scope>
    <source>
        <strain evidence="13">IBT 17514</strain>
    </source>
</reference>
<evidence type="ECO:0000256" key="4">
    <source>
        <dbReference type="ARBA" id="ARBA00041057"/>
    </source>
</evidence>
<feature type="binding site" evidence="12">
    <location>
        <position position="56"/>
    </location>
    <ligand>
        <name>Mg(2+)</name>
        <dbReference type="ChEBI" id="CHEBI:18420"/>
        <label>1</label>
    </ligand>
</feature>
<dbReference type="InterPro" id="IPR005502">
    <property type="entry name" value="Ribosyl_crysJ1"/>
</dbReference>
<evidence type="ECO:0000256" key="1">
    <source>
        <dbReference type="ARBA" id="ARBA00010702"/>
    </source>
</evidence>
<dbReference type="AlphaFoldDB" id="A0AAD6HLI5"/>
<evidence type="ECO:0000256" key="11">
    <source>
        <dbReference type="ARBA" id="ARBA00049015"/>
    </source>
</evidence>
<dbReference type="GO" id="GO:0004649">
    <property type="term" value="F:poly(ADP-ribose) glycohydrolase activity"/>
    <property type="evidence" value="ECO:0007669"/>
    <property type="project" value="UniProtKB-EC"/>
</dbReference>
<evidence type="ECO:0000256" key="12">
    <source>
        <dbReference type="PIRSR" id="PIRSR605502-1"/>
    </source>
</evidence>
<proteinExistence type="inferred from homology"/>
<dbReference type="PANTHER" id="PTHR16222:SF24">
    <property type="entry name" value="ADP-RIBOSYLHYDROLASE ARH3"/>
    <property type="match status" value="1"/>
</dbReference>
<keyword evidence="12" id="KW-0460">Magnesium</keyword>
<evidence type="ECO:0000256" key="6">
    <source>
        <dbReference type="ARBA" id="ARBA00042471"/>
    </source>
</evidence>
<keyword evidence="12" id="KW-0479">Metal-binding</keyword>
<evidence type="ECO:0000256" key="2">
    <source>
        <dbReference type="ARBA" id="ARBA00012255"/>
    </source>
</evidence>
<comment type="catalytic activity">
    <reaction evidence="11">
        <text>alpha-NAD(+) + H2O = ADP-D-ribose + nicotinamide + H(+)</text>
        <dbReference type="Rhea" id="RHEA:68792"/>
        <dbReference type="ChEBI" id="CHEBI:15377"/>
        <dbReference type="ChEBI" id="CHEBI:15378"/>
        <dbReference type="ChEBI" id="CHEBI:17154"/>
        <dbReference type="ChEBI" id="CHEBI:57967"/>
        <dbReference type="ChEBI" id="CHEBI:77017"/>
    </reaction>
</comment>
<comment type="similarity">
    <text evidence="1">Belongs to the ADP-ribosylglycohydrolase family.</text>
</comment>
<feature type="binding site" evidence="12">
    <location>
        <position position="273"/>
    </location>
    <ligand>
        <name>Mg(2+)</name>
        <dbReference type="ChEBI" id="CHEBI:18420"/>
        <label>1</label>
    </ligand>
</feature>
<reference evidence="13" key="1">
    <citation type="journal article" date="2023" name="IMA Fungus">
        <title>Comparative genomic study of the Penicillium genus elucidates a diverse pangenome and 15 lateral gene transfer events.</title>
        <authorList>
            <person name="Petersen C."/>
            <person name="Sorensen T."/>
            <person name="Nielsen M.R."/>
            <person name="Sondergaard T.E."/>
            <person name="Sorensen J.L."/>
            <person name="Fitzpatrick D.A."/>
            <person name="Frisvad J.C."/>
            <person name="Nielsen K.L."/>
        </authorList>
    </citation>
    <scope>NUCLEOTIDE SEQUENCE</scope>
    <source>
        <strain evidence="13">IBT 17514</strain>
    </source>
</reference>
<dbReference type="Pfam" id="PF03747">
    <property type="entry name" value="ADP_ribosyl_GH"/>
    <property type="match status" value="1"/>
</dbReference>
<dbReference type="InterPro" id="IPR050792">
    <property type="entry name" value="ADP-ribosylglycohydrolase"/>
</dbReference>
<dbReference type="InterPro" id="IPR036705">
    <property type="entry name" value="Ribosyl_crysJ1_sf"/>
</dbReference>